<dbReference type="AlphaFoldDB" id="A0A8X8YV48"/>
<keyword evidence="3" id="KW-1185">Reference proteome</keyword>
<dbReference type="PANTHER" id="PTHR34190:SF4">
    <property type="entry name" value="EXPRESSED PROTEIN"/>
    <property type="match status" value="1"/>
</dbReference>
<evidence type="ECO:0000313" key="3">
    <source>
        <dbReference type="Proteomes" id="UP000298416"/>
    </source>
</evidence>
<evidence type="ECO:0000313" key="2">
    <source>
        <dbReference type="EMBL" id="KAG6436861.1"/>
    </source>
</evidence>
<protein>
    <submittedName>
        <fullName evidence="2">Uncharacterized protein</fullName>
    </submittedName>
</protein>
<name>A0A8X8YV48_SALSN</name>
<gene>
    <name evidence="2" type="ORF">SASPL_101765</name>
</gene>
<feature type="compositionally biased region" description="Basic and acidic residues" evidence="1">
    <location>
        <begin position="97"/>
        <end position="107"/>
    </location>
</feature>
<reference evidence="2" key="2">
    <citation type="submission" date="2020-08" db="EMBL/GenBank/DDBJ databases">
        <title>Plant Genome Project.</title>
        <authorList>
            <person name="Zhang R.-G."/>
        </authorList>
    </citation>
    <scope>NUCLEOTIDE SEQUENCE</scope>
    <source>
        <strain evidence="2">Huo1</strain>
        <tissue evidence="2">Leaf</tissue>
    </source>
</reference>
<dbReference type="PANTHER" id="PTHR34190">
    <property type="entry name" value="EXPRESSED PROTEIN"/>
    <property type="match status" value="1"/>
</dbReference>
<accession>A0A8X8YV48</accession>
<organism evidence="2">
    <name type="scientific">Salvia splendens</name>
    <name type="common">Scarlet sage</name>
    <dbReference type="NCBI Taxonomy" id="180675"/>
    <lineage>
        <taxon>Eukaryota</taxon>
        <taxon>Viridiplantae</taxon>
        <taxon>Streptophyta</taxon>
        <taxon>Embryophyta</taxon>
        <taxon>Tracheophyta</taxon>
        <taxon>Spermatophyta</taxon>
        <taxon>Magnoliopsida</taxon>
        <taxon>eudicotyledons</taxon>
        <taxon>Gunneridae</taxon>
        <taxon>Pentapetalae</taxon>
        <taxon>asterids</taxon>
        <taxon>lamiids</taxon>
        <taxon>Lamiales</taxon>
        <taxon>Lamiaceae</taxon>
        <taxon>Nepetoideae</taxon>
        <taxon>Mentheae</taxon>
        <taxon>Salviinae</taxon>
        <taxon>Salvia</taxon>
        <taxon>Salvia subgen. Calosphace</taxon>
        <taxon>core Calosphace</taxon>
    </lineage>
</organism>
<comment type="caution">
    <text evidence="2">The sequence shown here is derived from an EMBL/GenBank/DDBJ whole genome shotgun (WGS) entry which is preliminary data.</text>
</comment>
<evidence type="ECO:0000256" key="1">
    <source>
        <dbReference type="SAM" id="MobiDB-lite"/>
    </source>
</evidence>
<sequence length="132" mass="14682">MSASEEPILARINHLDLILHQLEEIRGDHHSPKSSNASSGPLTSDGQPFLSPEKRCRPVKEVMVEVQEKGNLIDRLLHAEDRILKVCLQLEVGIHESEKSSGSGERKSPKKGLKQFVKSCVKPKHKPSIFSS</sequence>
<feature type="compositionally biased region" description="Polar residues" evidence="1">
    <location>
        <begin position="33"/>
        <end position="46"/>
    </location>
</feature>
<dbReference type="Proteomes" id="UP000298416">
    <property type="component" value="Unassembled WGS sequence"/>
</dbReference>
<proteinExistence type="predicted"/>
<feature type="compositionally biased region" description="Basic residues" evidence="1">
    <location>
        <begin position="121"/>
        <end position="132"/>
    </location>
</feature>
<feature type="region of interest" description="Disordered" evidence="1">
    <location>
        <begin position="97"/>
        <end position="132"/>
    </location>
</feature>
<dbReference type="EMBL" id="PNBA02000001">
    <property type="protein sequence ID" value="KAG6436861.1"/>
    <property type="molecule type" value="Genomic_DNA"/>
</dbReference>
<dbReference type="OrthoDB" id="783251at2759"/>
<reference evidence="2" key="1">
    <citation type="submission" date="2018-01" db="EMBL/GenBank/DDBJ databases">
        <authorList>
            <person name="Mao J.F."/>
        </authorList>
    </citation>
    <scope>NUCLEOTIDE SEQUENCE</scope>
    <source>
        <strain evidence="2">Huo1</strain>
        <tissue evidence="2">Leaf</tissue>
    </source>
</reference>
<feature type="region of interest" description="Disordered" evidence="1">
    <location>
        <begin position="26"/>
        <end position="54"/>
    </location>
</feature>